<comment type="caution">
    <text evidence="2">The sequence shown here is derived from an EMBL/GenBank/DDBJ whole genome shotgun (WGS) entry which is preliminary data.</text>
</comment>
<dbReference type="EMBL" id="JAFLCK010000012">
    <property type="protein sequence ID" value="MBN8660712.1"/>
    <property type="molecule type" value="Genomic_DNA"/>
</dbReference>
<sequence>MAASEKTSQSGKTSKAKSAAKTKTTSKASAAAVEAQAVSSIVIADEACESTAPAAVAHQASLESSAESSVIDFQPDAHAIAVLAYSLWEKRGFAHGGDVSDWFAAEAMLKG</sequence>
<dbReference type="AlphaFoldDB" id="A0A8J7PAG0"/>
<feature type="compositionally biased region" description="Low complexity" evidence="1">
    <location>
        <begin position="1"/>
        <end position="13"/>
    </location>
</feature>
<reference evidence="2" key="1">
    <citation type="submission" date="2021-02" db="EMBL/GenBank/DDBJ databases">
        <title>Genome-Resolved Metagenomics of a Microbial Community Performing Photosynthetic Biological Nutrient Removal.</title>
        <authorList>
            <person name="Mcdaniel E.A."/>
        </authorList>
    </citation>
    <scope>NUCLEOTIDE SEQUENCE</scope>
    <source>
        <strain evidence="2">UWPOB_OBS1</strain>
    </source>
</reference>
<feature type="compositionally biased region" description="Low complexity" evidence="1">
    <location>
        <begin position="21"/>
        <end position="30"/>
    </location>
</feature>
<dbReference type="Pfam" id="PF11154">
    <property type="entry name" value="DUF2934"/>
    <property type="match status" value="1"/>
</dbReference>
<dbReference type="Proteomes" id="UP000664277">
    <property type="component" value="Unassembled WGS sequence"/>
</dbReference>
<evidence type="ECO:0000313" key="3">
    <source>
        <dbReference type="Proteomes" id="UP000664277"/>
    </source>
</evidence>
<protein>
    <submittedName>
        <fullName evidence="2">DUF2934 domain-containing protein</fullName>
    </submittedName>
</protein>
<organism evidence="2 3">
    <name type="scientific">Candidatus Obscuribacter phosphatis</name>
    <dbReference type="NCBI Taxonomy" id="1906157"/>
    <lineage>
        <taxon>Bacteria</taxon>
        <taxon>Bacillati</taxon>
        <taxon>Candidatus Melainabacteria</taxon>
        <taxon>Candidatus Obscuribacterales</taxon>
        <taxon>Candidatus Obscuribacteraceae</taxon>
        <taxon>Candidatus Obscuribacter</taxon>
    </lineage>
</organism>
<evidence type="ECO:0000313" key="2">
    <source>
        <dbReference type="EMBL" id="MBN8660712.1"/>
    </source>
</evidence>
<name>A0A8J7PAG0_9BACT</name>
<gene>
    <name evidence="2" type="ORF">J0M35_10135</name>
</gene>
<accession>A0A8J7PAG0</accession>
<feature type="region of interest" description="Disordered" evidence="1">
    <location>
        <begin position="1"/>
        <end position="30"/>
    </location>
</feature>
<proteinExistence type="predicted"/>
<dbReference type="InterPro" id="IPR021327">
    <property type="entry name" value="DUF2934"/>
</dbReference>
<evidence type="ECO:0000256" key="1">
    <source>
        <dbReference type="SAM" id="MobiDB-lite"/>
    </source>
</evidence>